<sequence>MKSIMTNNRHDIRVLLDTYTPHYSVDQAPRFTLFAFSTTTSQTRRLIHRIAVETCPALEWDNEYRQAFDDKSLSIRRLKDQIETIVRNKYVPAGSSNKAGGGGVGVRGPLQCCFTDVC</sequence>
<dbReference type="AlphaFoldDB" id="A0A427Y1T1"/>
<organism evidence="1 2">
    <name type="scientific">Apiotrichum porosum</name>
    <dbReference type="NCBI Taxonomy" id="105984"/>
    <lineage>
        <taxon>Eukaryota</taxon>
        <taxon>Fungi</taxon>
        <taxon>Dikarya</taxon>
        <taxon>Basidiomycota</taxon>
        <taxon>Agaricomycotina</taxon>
        <taxon>Tremellomycetes</taxon>
        <taxon>Trichosporonales</taxon>
        <taxon>Trichosporonaceae</taxon>
        <taxon>Apiotrichum</taxon>
    </lineage>
</organism>
<evidence type="ECO:0000313" key="2">
    <source>
        <dbReference type="Proteomes" id="UP000279236"/>
    </source>
</evidence>
<dbReference type="RefSeq" id="XP_028478393.1">
    <property type="nucleotide sequence ID" value="XM_028621941.1"/>
</dbReference>
<comment type="caution">
    <text evidence="1">The sequence shown here is derived from an EMBL/GenBank/DDBJ whole genome shotgun (WGS) entry which is preliminary data.</text>
</comment>
<reference evidence="1 2" key="1">
    <citation type="submission" date="2018-11" db="EMBL/GenBank/DDBJ databases">
        <title>Genome sequence of Apiotrichum porosum DSM 27194.</title>
        <authorList>
            <person name="Aliyu H."/>
            <person name="Gorte O."/>
            <person name="Ochsenreither K."/>
        </authorList>
    </citation>
    <scope>NUCLEOTIDE SEQUENCE [LARGE SCALE GENOMIC DNA]</scope>
    <source>
        <strain evidence="1 2">DSM 27194</strain>
    </source>
</reference>
<name>A0A427Y1T1_9TREE</name>
<evidence type="ECO:0000313" key="1">
    <source>
        <dbReference type="EMBL" id="RSH84945.1"/>
    </source>
</evidence>
<keyword evidence="2" id="KW-1185">Reference proteome</keyword>
<dbReference type="Proteomes" id="UP000279236">
    <property type="component" value="Unassembled WGS sequence"/>
</dbReference>
<gene>
    <name evidence="1" type="ORF">EHS24_006494</name>
</gene>
<proteinExistence type="predicted"/>
<dbReference type="GeneID" id="39591037"/>
<dbReference type="EMBL" id="RSCE01000003">
    <property type="protein sequence ID" value="RSH84945.1"/>
    <property type="molecule type" value="Genomic_DNA"/>
</dbReference>
<protein>
    <submittedName>
        <fullName evidence="1">Uncharacterized protein</fullName>
    </submittedName>
</protein>
<accession>A0A427Y1T1</accession>